<protein>
    <submittedName>
        <fullName evidence="2">N-acetyltransferase</fullName>
    </submittedName>
</protein>
<dbReference type="InterPro" id="IPR016181">
    <property type="entry name" value="Acyl_CoA_acyltransferase"/>
</dbReference>
<dbReference type="PROSITE" id="PS51186">
    <property type="entry name" value="GNAT"/>
    <property type="match status" value="1"/>
</dbReference>
<dbReference type="EMBL" id="PPSW01000012">
    <property type="protein sequence ID" value="TLX47525.1"/>
    <property type="molecule type" value="Genomic_DNA"/>
</dbReference>
<comment type="caution">
    <text evidence="2">The sequence shown here is derived from an EMBL/GenBank/DDBJ whole genome shotgun (WGS) entry which is preliminary data.</text>
</comment>
<proteinExistence type="predicted"/>
<dbReference type="InterPro" id="IPR000182">
    <property type="entry name" value="GNAT_dom"/>
</dbReference>
<dbReference type="OrthoDB" id="143110at2"/>
<dbReference type="GO" id="GO:0016747">
    <property type="term" value="F:acyltransferase activity, transferring groups other than amino-acyl groups"/>
    <property type="evidence" value="ECO:0007669"/>
    <property type="project" value="InterPro"/>
</dbReference>
<dbReference type="Proteomes" id="UP000309186">
    <property type="component" value="Unassembled WGS sequence"/>
</dbReference>
<accession>A0A5R9Q3L7</accession>
<sequence length="164" mass="18976">MIRKALEQDITCLSVLSSKVWLATYAKEGVKPEYANFVVHNFNTESFLQDINSLNKTILVAEQEGILQGYLLANRQSHYQDQSKFGYEIERLYIDTQFKGQGIGKALLQRCQNELGPKFWLYTWVENDANDFYKHLGLINIGQLTFDFHGVKIQNWVYTSVKLA</sequence>
<evidence type="ECO:0000259" key="1">
    <source>
        <dbReference type="PROSITE" id="PS51186"/>
    </source>
</evidence>
<dbReference type="Gene3D" id="3.40.630.30">
    <property type="match status" value="1"/>
</dbReference>
<dbReference type="Pfam" id="PF13673">
    <property type="entry name" value="Acetyltransf_10"/>
    <property type="match status" value="1"/>
</dbReference>
<feature type="domain" description="N-acetyltransferase" evidence="1">
    <location>
        <begin position="1"/>
        <end position="164"/>
    </location>
</feature>
<gene>
    <name evidence="2" type="ORF">C1E24_08600</name>
</gene>
<evidence type="ECO:0000313" key="2">
    <source>
        <dbReference type="EMBL" id="TLX47525.1"/>
    </source>
</evidence>
<dbReference type="CDD" id="cd04301">
    <property type="entry name" value="NAT_SF"/>
    <property type="match status" value="1"/>
</dbReference>
<name>A0A5R9Q3L7_9GAMM</name>
<evidence type="ECO:0000313" key="3">
    <source>
        <dbReference type="Proteomes" id="UP000309186"/>
    </source>
</evidence>
<dbReference type="AlphaFoldDB" id="A0A5R9Q3L7"/>
<reference evidence="2 3" key="1">
    <citation type="submission" date="2018-01" db="EMBL/GenBank/DDBJ databases">
        <title>Co-occurrence of chitin degradation, pigmentation and bioactivity in marine Pseudoalteromonas.</title>
        <authorList>
            <person name="Paulsen S."/>
            <person name="Gram L."/>
            <person name="Machado H."/>
        </authorList>
    </citation>
    <scope>NUCLEOTIDE SEQUENCE [LARGE SCALE GENOMIC DNA]</scope>
    <source>
        <strain evidence="2 3">S3663</strain>
    </source>
</reference>
<dbReference type="SUPFAM" id="SSF55729">
    <property type="entry name" value="Acyl-CoA N-acyltransferases (Nat)"/>
    <property type="match status" value="1"/>
</dbReference>
<organism evidence="2 3">
    <name type="scientific">Pseudoalteromonas phenolica</name>
    <dbReference type="NCBI Taxonomy" id="161398"/>
    <lineage>
        <taxon>Bacteria</taxon>
        <taxon>Pseudomonadati</taxon>
        <taxon>Pseudomonadota</taxon>
        <taxon>Gammaproteobacteria</taxon>
        <taxon>Alteromonadales</taxon>
        <taxon>Pseudoalteromonadaceae</taxon>
        <taxon>Pseudoalteromonas</taxon>
    </lineage>
</organism>
<keyword evidence="2" id="KW-0808">Transferase</keyword>